<dbReference type="EMBL" id="KQ086286">
    <property type="protein sequence ID" value="KLO05600.1"/>
    <property type="molecule type" value="Genomic_DNA"/>
</dbReference>
<protein>
    <submittedName>
        <fullName evidence="1">Uncharacterized protein</fullName>
    </submittedName>
</protein>
<organism evidence="1 2">
    <name type="scientific">Schizopora paradoxa</name>
    <dbReference type="NCBI Taxonomy" id="27342"/>
    <lineage>
        <taxon>Eukaryota</taxon>
        <taxon>Fungi</taxon>
        <taxon>Dikarya</taxon>
        <taxon>Basidiomycota</taxon>
        <taxon>Agaricomycotina</taxon>
        <taxon>Agaricomycetes</taxon>
        <taxon>Hymenochaetales</taxon>
        <taxon>Schizoporaceae</taxon>
        <taxon>Schizopora</taxon>
    </lineage>
</organism>
<reference evidence="1 2" key="1">
    <citation type="submission" date="2015-04" db="EMBL/GenBank/DDBJ databases">
        <title>Complete genome sequence of Schizopora paradoxa KUC8140, a cosmopolitan wood degrader in East Asia.</title>
        <authorList>
            <consortium name="DOE Joint Genome Institute"/>
            <person name="Min B."/>
            <person name="Park H."/>
            <person name="Jang Y."/>
            <person name="Kim J.-J."/>
            <person name="Kim K.H."/>
            <person name="Pangilinan J."/>
            <person name="Lipzen A."/>
            <person name="Riley R."/>
            <person name="Grigoriev I.V."/>
            <person name="Spatafora J.W."/>
            <person name="Choi I.-G."/>
        </authorList>
    </citation>
    <scope>NUCLEOTIDE SEQUENCE [LARGE SCALE GENOMIC DNA]</scope>
    <source>
        <strain evidence="1 2">KUC8140</strain>
    </source>
</reference>
<proteinExistence type="predicted"/>
<name>A0A0H2R1J6_9AGAM</name>
<dbReference type="AlphaFoldDB" id="A0A0H2R1J6"/>
<keyword evidence="2" id="KW-1185">Reference proteome</keyword>
<evidence type="ECO:0000313" key="1">
    <source>
        <dbReference type="EMBL" id="KLO05600.1"/>
    </source>
</evidence>
<dbReference type="InParanoid" id="A0A0H2R1J6"/>
<sequence length="285" mass="32019">MGSLGLSQHEIRLDRHFKISPILNSTPLGTAFEDTVHADVVHSPSIARLVSQSHHDHAVEAPFVQNSLPDSPKIINPNSSHDFDLDGYGAENTVEFSRCDNPSTIHLLDSHAEANDKNVKMATKLSPSAFPLDLAAGVNLPWYDPFLEYMYFRFGFTYPPEGPSYPNLGKWKGDISKAKLSALRKEMLDEYTALEAPAELRRHLFHFVKFLGYNGNPPASLWDLNPKNDRHLVSSRAMAMVEMVDLGKTGDTKGTRRIYRLLAGRSLTKWALYPPFSFVAELRLR</sequence>
<dbReference type="Proteomes" id="UP000053477">
    <property type="component" value="Unassembled WGS sequence"/>
</dbReference>
<gene>
    <name evidence="1" type="ORF">SCHPADRAFT_719738</name>
</gene>
<evidence type="ECO:0000313" key="2">
    <source>
        <dbReference type="Proteomes" id="UP000053477"/>
    </source>
</evidence>
<accession>A0A0H2R1J6</accession>